<feature type="region of interest" description="Disordered" evidence="1">
    <location>
        <begin position="304"/>
        <end position="329"/>
    </location>
</feature>
<evidence type="ECO:0000259" key="2">
    <source>
        <dbReference type="Pfam" id="PF01370"/>
    </source>
</evidence>
<keyword evidence="4" id="KW-1185">Reference proteome</keyword>
<reference evidence="3 4" key="1">
    <citation type="submission" date="2020-07" db="EMBL/GenBank/DDBJ databases">
        <title>Sequencing the genomes of 1000 actinobacteria strains.</title>
        <authorList>
            <person name="Klenk H.-P."/>
        </authorList>
    </citation>
    <scope>NUCLEOTIDE SEQUENCE [LARGE SCALE GENOMIC DNA]</scope>
    <source>
        <strain evidence="3 4">DSM 42178</strain>
    </source>
</reference>
<feature type="compositionally biased region" description="Low complexity" evidence="1">
    <location>
        <begin position="313"/>
        <end position="327"/>
    </location>
</feature>
<accession>A0A853A664</accession>
<sequence>MRVLVIGGTKYIGRRITEELVRRGDEVMVVHRGGSEPEDWVGVRHLHTDRARFAEAAGDVAAFAPEGVVDTYALTAADAEAVLPHLPAGAALVVLSSMDVYRAFETLHEGRGGEPLPLTEDSALRVGRYPYRGRDLGRDLDLEHYEKIDVEERYLARGATVLRLPMVYGEHDGQRREEFVLRRVRAGRTRIPIGAANWLWTRVYVGDVATAVAAALREPAARGGVFNIGEPVTGTFRDWIEAILDAAGHRAELVTVPEEALPPDLAPTGAVAQHLLVSSERARRVLGWTAGDPGGNIRRSVRWHLDHPPPAQAPTGPAAAERPADPFAADDRALALADAGRAGAAGTAGTVGAGGGEEG</sequence>
<evidence type="ECO:0000313" key="4">
    <source>
        <dbReference type="Proteomes" id="UP000567795"/>
    </source>
</evidence>
<dbReference type="PANTHER" id="PTHR43245:SF13">
    <property type="entry name" value="UDP-D-APIOSE_UDP-D-XYLOSE SYNTHASE 2"/>
    <property type="match status" value="1"/>
</dbReference>
<dbReference type="Proteomes" id="UP000567795">
    <property type="component" value="Unassembled WGS sequence"/>
</dbReference>
<dbReference type="AlphaFoldDB" id="A0A853A664"/>
<name>A0A853A664_9ACTN</name>
<dbReference type="EMBL" id="JACBZD010000001">
    <property type="protein sequence ID" value="NYI06028.1"/>
    <property type="molecule type" value="Genomic_DNA"/>
</dbReference>
<evidence type="ECO:0000256" key="1">
    <source>
        <dbReference type="SAM" id="MobiDB-lite"/>
    </source>
</evidence>
<dbReference type="InterPro" id="IPR050177">
    <property type="entry name" value="Lipid_A_modif_metabolic_enz"/>
</dbReference>
<gene>
    <name evidence="3" type="ORF">FHU37_002971</name>
</gene>
<protein>
    <submittedName>
        <fullName evidence="3">Nucleoside-diphosphate-sugar epimerase</fullName>
    </submittedName>
</protein>
<feature type="domain" description="NAD-dependent epimerase/dehydratase" evidence="2">
    <location>
        <begin position="158"/>
        <end position="229"/>
    </location>
</feature>
<comment type="caution">
    <text evidence="3">The sequence shown here is derived from an EMBL/GenBank/DDBJ whole genome shotgun (WGS) entry which is preliminary data.</text>
</comment>
<dbReference type="RefSeq" id="WP_179814665.1">
    <property type="nucleotide sequence ID" value="NZ_JACBZD010000001.1"/>
</dbReference>
<organism evidence="3 4">
    <name type="scientific">Allostreptomyces psammosilenae</name>
    <dbReference type="NCBI Taxonomy" id="1892865"/>
    <lineage>
        <taxon>Bacteria</taxon>
        <taxon>Bacillati</taxon>
        <taxon>Actinomycetota</taxon>
        <taxon>Actinomycetes</taxon>
        <taxon>Kitasatosporales</taxon>
        <taxon>Streptomycetaceae</taxon>
        <taxon>Allostreptomyces</taxon>
    </lineage>
</organism>
<dbReference type="Pfam" id="PF01370">
    <property type="entry name" value="Epimerase"/>
    <property type="match status" value="1"/>
</dbReference>
<dbReference type="SUPFAM" id="SSF51735">
    <property type="entry name" value="NAD(P)-binding Rossmann-fold domains"/>
    <property type="match status" value="1"/>
</dbReference>
<feature type="region of interest" description="Disordered" evidence="1">
    <location>
        <begin position="340"/>
        <end position="359"/>
    </location>
</feature>
<feature type="compositionally biased region" description="Gly residues" evidence="1">
    <location>
        <begin position="349"/>
        <end position="359"/>
    </location>
</feature>
<dbReference type="InterPro" id="IPR036291">
    <property type="entry name" value="NAD(P)-bd_dom_sf"/>
</dbReference>
<dbReference type="Gene3D" id="3.40.50.720">
    <property type="entry name" value="NAD(P)-binding Rossmann-like Domain"/>
    <property type="match status" value="1"/>
</dbReference>
<dbReference type="InterPro" id="IPR001509">
    <property type="entry name" value="Epimerase_deHydtase"/>
</dbReference>
<evidence type="ECO:0000313" key="3">
    <source>
        <dbReference type="EMBL" id="NYI06028.1"/>
    </source>
</evidence>
<proteinExistence type="predicted"/>
<dbReference type="PANTHER" id="PTHR43245">
    <property type="entry name" value="BIFUNCTIONAL POLYMYXIN RESISTANCE PROTEIN ARNA"/>
    <property type="match status" value="1"/>
</dbReference>